<proteinExistence type="inferred from homology"/>
<gene>
    <name evidence="7" type="ORF">DSLASN_19280</name>
</gene>
<dbReference type="InterPro" id="IPR024434">
    <property type="entry name" value="TSCPD_dom"/>
</dbReference>
<accession>A0ABM7PFD4</accession>
<evidence type="ECO:0000256" key="2">
    <source>
        <dbReference type="ARBA" id="ARBA00012274"/>
    </source>
</evidence>
<name>A0ABM7PFD4_9BACT</name>
<feature type="domain" description="TSCPD" evidence="6">
    <location>
        <begin position="3"/>
        <end position="77"/>
    </location>
</feature>
<protein>
    <recommendedName>
        <fullName evidence="2">ribonucleoside-diphosphate reductase</fullName>
        <ecNumber evidence="2">1.17.4.1</ecNumber>
    </recommendedName>
</protein>
<dbReference type="RefSeq" id="WP_236892624.1">
    <property type="nucleotide sequence ID" value="NZ_AP024488.1"/>
</dbReference>
<evidence type="ECO:0000256" key="3">
    <source>
        <dbReference type="ARBA" id="ARBA00022634"/>
    </source>
</evidence>
<keyword evidence="3" id="KW-0237">DNA synthesis</keyword>
<evidence type="ECO:0000256" key="4">
    <source>
        <dbReference type="ARBA" id="ARBA00022741"/>
    </source>
</evidence>
<dbReference type="NCBIfam" id="TIGR03905">
    <property type="entry name" value="TIGR03905_4_Cys"/>
    <property type="match status" value="1"/>
</dbReference>
<dbReference type="Proteomes" id="UP001320148">
    <property type="component" value="Chromosome"/>
</dbReference>
<evidence type="ECO:0000313" key="8">
    <source>
        <dbReference type="Proteomes" id="UP001320148"/>
    </source>
</evidence>
<keyword evidence="8" id="KW-1185">Reference proteome</keyword>
<evidence type="ECO:0000256" key="5">
    <source>
        <dbReference type="ARBA" id="ARBA00047754"/>
    </source>
</evidence>
<sequence>MYTYQPVGVCAKKIEFEVEGNALKNLVFTNGCPGNLIGIQKLVEGMDVDEVIRRLEGITCGKKITSCPDQLVKALERWKAGTLEKSDAPKGTGVPHLKLVM</sequence>
<evidence type="ECO:0000259" key="6">
    <source>
        <dbReference type="Pfam" id="PF12637"/>
    </source>
</evidence>
<evidence type="ECO:0000256" key="1">
    <source>
        <dbReference type="ARBA" id="ARBA00007405"/>
    </source>
</evidence>
<dbReference type="EC" id="1.17.4.1" evidence="2"/>
<dbReference type="EMBL" id="AP024488">
    <property type="protein sequence ID" value="BCS96296.1"/>
    <property type="molecule type" value="Genomic_DNA"/>
</dbReference>
<dbReference type="Pfam" id="PF12637">
    <property type="entry name" value="TSCPD"/>
    <property type="match status" value="1"/>
</dbReference>
<keyword evidence="4" id="KW-0547">Nucleotide-binding</keyword>
<comment type="catalytic activity">
    <reaction evidence="5">
        <text>a 2'-deoxyribonucleoside 5'-diphosphate + [thioredoxin]-disulfide + H2O = a ribonucleoside 5'-diphosphate + [thioredoxin]-dithiol</text>
        <dbReference type="Rhea" id="RHEA:23252"/>
        <dbReference type="Rhea" id="RHEA-COMP:10698"/>
        <dbReference type="Rhea" id="RHEA-COMP:10700"/>
        <dbReference type="ChEBI" id="CHEBI:15377"/>
        <dbReference type="ChEBI" id="CHEBI:29950"/>
        <dbReference type="ChEBI" id="CHEBI:50058"/>
        <dbReference type="ChEBI" id="CHEBI:57930"/>
        <dbReference type="ChEBI" id="CHEBI:73316"/>
        <dbReference type="EC" id="1.17.4.1"/>
    </reaction>
</comment>
<dbReference type="InterPro" id="IPR023806">
    <property type="entry name" value="CHP03905"/>
</dbReference>
<reference evidence="7 8" key="1">
    <citation type="submission" date="2021-02" db="EMBL/GenBank/DDBJ databases">
        <title>Complete genome of Desulfoluna sp. strain ASN36.</title>
        <authorList>
            <person name="Takahashi A."/>
            <person name="Kojima H."/>
            <person name="Fukui M."/>
        </authorList>
    </citation>
    <scope>NUCLEOTIDE SEQUENCE [LARGE SCALE GENOMIC DNA]</scope>
    <source>
        <strain evidence="7 8">ASN36</strain>
    </source>
</reference>
<comment type="similarity">
    <text evidence="1">Belongs to the ribonucleoside diphosphate reductase class-2 family.</text>
</comment>
<evidence type="ECO:0000313" key="7">
    <source>
        <dbReference type="EMBL" id="BCS96296.1"/>
    </source>
</evidence>
<organism evidence="7 8">
    <name type="scientific">Desulfoluna limicola</name>
    <dbReference type="NCBI Taxonomy" id="2810562"/>
    <lineage>
        <taxon>Bacteria</taxon>
        <taxon>Pseudomonadati</taxon>
        <taxon>Thermodesulfobacteriota</taxon>
        <taxon>Desulfobacteria</taxon>
        <taxon>Desulfobacterales</taxon>
        <taxon>Desulfolunaceae</taxon>
        <taxon>Desulfoluna</taxon>
    </lineage>
</organism>